<dbReference type="Pfam" id="PF12083">
    <property type="entry name" value="DUF3560"/>
    <property type="match status" value="1"/>
</dbReference>
<proteinExistence type="predicted"/>
<name>A0A2T0LY11_9ACTN</name>
<accession>A0A2T0LY11</accession>
<evidence type="ECO:0000256" key="1">
    <source>
        <dbReference type="SAM" id="MobiDB-lite"/>
    </source>
</evidence>
<dbReference type="EMBL" id="PVNG01000039">
    <property type="protein sequence ID" value="PRX48942.1"/>
    <property type="molecule type" value="Genomic_DNA"/>
</dbReference>
<evidence type="ECO:0000313" key="3">
    <source>
        <dbReference type="Proteomes" id="UP000238312"/>
    </source>
</evidence>
<reference evidence="2 3" key="1">
    <citation type="submission" date="2018-03" db="EMBL/GenBank/DDBJ databases">
        <title>Genomic Encyclopedia of Type Strains, Phase III (KMG-III): the genomes of soil and plant-associated and newly described type strains.</title>
        <authorList>
            <person name="Whitman W."/>
        </authorList>
    </citation>
    <scope>NUCLEOTIDE SEQUENCE [LARGE SCALE GENOMIC DNA]</scope>
    <source>
        <strain evidence="2 3">CGMCC 4.7104</strain>
    </source>
</reference>
<feature type="region of interest" description="Disordered" evidence="1">
    <location>
        <begin position="324"/>
        <end position="365"/>
    </location>
</feature>
<dbReference type="Proteomes" id="UP000238312">
    <property type="component" value="Unassembled WGS sequence"/>
</dbReference>
<gene>
    <name evidence="2" type="ORF">B0I32_13935</name>
</gene>
<comment type="caution">
    <text evidence="2">The sequence shown here is derived from an EMBL/GenBank/DDBJ whole genome shotgun (WGS) entry which is preliminary data.</text>
</comment>
<dbReference type="OrthoDB" id="9803716at2"/>
<protein>
    <submittedName>
        <fullName evidence="2">Uncharacterized protein DUF3560</fullName>
    </submittedName>
</protein>
<dbReference type="RefSeq" id="WP_106252789.1">
    <property type="nucleotide sequence ID" value="NZ_JBFAIL010000042.1"/>
</dbReference>
<organism evidence="2 3">
    <name type="scientific">Nonomuraea fuscirosea</name>
    <dbReference type="NCBI Taxonomy" id="1291556"/>
    <lineage>
        <taxon>Bacteria</taxon>
        <taxon>Bacillati</taxon>
        <taxon>Actinomycetota</taxon>
        <taxon>Actinomycetes</taxon>
        <taxon>Streptosporangiales</taxon>
        <taxon>Streptosporangiaceae</taxon>
        <taxon>Nonomuraea</taxon>
    </lineage>
</organism>
<evidence type="ECO:0000313" key="2">
    <source>
        <dbReference type="EMBL" id="PRX48942.1"/>
    </source>
</evidence>
<sequence length="365" mass="41464">MITIHVSPARGIIVTGTAPEHRKLLGSRKRGGLGLRWSNHIEYDGRLGAWFEPNSRDRHPSENRDRMEEISARLRAAGLSITIDVTDQTRSAEQVEAETYARAVIRAQNYRRRAAEAAARAERHRTRAAAATRGYPPDQPILLGSSRQRAHERAIERNHSHTRKAIEETDRHQYWITRSRAAEHLKQHRRDPRATLRRIDRLREQLRRIERSLTGEAHPQFVERDGEVVLTDNGNPVLEWQPATGDYRERLLLHQAQLSEKIAYWQDVVAQAAAEGVKIWGPADFRAGDFVLYLGTWYEVLRVNSKSLTVPTGHHEVGRRILRQGDNVDRAGQSSGTTGRLPYAEVQGRMSSAEAATKFPPEPGH</sequence>
<dbReference type="AlphaFoldDB" id="A0A2T0LY11"/>
<keyword evidence="3" id="KW-1185">Reference proteome</keyword>
<dbReference type="InterPro" id="IPR021944">
    <property type="entry name" value="DUF3560"/>
</dbReference>